<comment type="caution">
    <text evidence="1">The sequence shown here is derived from an EMBL/GenBank/DDBJ whole genome shotgun (WGS) entry which is preliminary data.</text>
</comment>
<gene>
    <name evidence="1" type="ORF">EMPS_03212</name>
</gene>
<evidence type="ECO:0000313" key="1">
    <source>
        <dbReference type="EMBL" id="GJJ70862.1"/>
    </source>
</evidence>
<dbReference type="AlphaFoldDB" id="A0A9P3H6Z0"/>
<proteinExistence type="predicted"/>
<reference evidence="1" key="2">
    <citation type="journal article" date="2022" name="Microbiol. Resour. Announc.">
        <title>Whole-Genome Sequence of Entomortierella parvispora E1425, a Mucoromycotan Fungus Associated with Burkholderiaceae-Related Endosymbiotic Bacteria.</title>
        <authorList>
            <person name="Herlambang A."/>
            <person name="Guo Y."/>
            <person name="Takashima Y."/>
            <person name="Narisawa K."/>
            <person name="Ohta H."/>
            <person name="Nishizawa T."/>
        </authorList>
    </citation>
    <scope>NUCLEOTIDE SEQUENCE</scope>
    <source>
        <strain evidence="1">E1425</strain>
    </source>
</reference>
<dbReference type="EMBL" id="BQFW01000004">
    <property type="protein sequence ID" value="GJJ70862.1"/>
    <property type="molecule type" value="Genomic_DNA"/>
</dbReference>
<reference evidence="1" key="1">
    <citation type="submission" date="2021-11" db="EMBL/GenBank/DDBJ databases">
        <authorList>
            <person name="Herlambang A."/>
            <person name="Guo Y."/>
            <person name="Takashima Y."/>
            <person name="Nishizawa T."/>
        </authorList>
    </citation>
    <scope>NUCLEOTIDE SEQUENCE</scope>
    <source>
        <strain evidence="1">E1425</strain>
    </source>
</reference>
<sequence>MAVEKKPLPHTELLHVARKHQKRVAALVARMQQSVPRARSSASIASILLTLDSGKDAKKEDNFEKPLAASTKSQAPKQILLVQDAIHFLITGLEKNLDDIENETSSEGNTNSSNVSPGTLSSLSSQDLARLKTCCQSLFSASYHCLYAAGMSSILSEESSWIGSSAHPMTNKTASSSIGITAMATGTRNSFMERDRANGRLYYEALYILKAGLDDLMAFAKSEPSAAKLYATFDQPFKDLKLETDPQLK</sequence>
<organism evidence="1 2">
    <name type="scientific">Entomortierella parvispora</name>
    <dbReference type="NCBI Taxonomy" id="205924"/>
    <lineage>
        <taxon>Eukaryota</taxon>
        <taxon>Fungi</taxon>
        <taxon>Fungi incertae sedis</taxon>
        <taxon>Mucoromycota</taxon>
        <taxon>Mortierellomycotina</taxon>
        <taxon>Mortierellomycetes</taxon>
        <taxon>Mortierellales</taxon>
        <taxon>Mortierellaceae</taxon>
        <taxon>Entomortierella</taxon>
    </lineage>
</organism>
<accession>A0A9P3H6Z0</accession>
<name>A0A9P3H6Z0_9FUNG</name>
<keyword evidence="2" id="KW-1185">Reference proteome</keyword>
<dbReference type="Proteomes" id="UP000827284">
    <property type="component" value="Unassembled WGS sequence"/>
</dbReference>
<dbReference type="OrthoDB" id="2392168at2759"/>
<protein>
    <submittedName>
        <fullName evidence="1">Uncharacterized protein</fullName>
    </submittedName>
</protein>
<evidence type="ECO:0000313" key="2">
    <source>
        <dbReference type="Proteomes" id="UP000827284"/>
    </source>
</evidence>